<dbReference type="SUPFAM" id="SSF50037">
    <property type="entry name" value="C-terminal domain of transcriptional repressors"/>
    <property type="match status" value="1"/>
</dbReference>
<dbReference type="Gene3D" id="1.10.10.10">
    <property type="entry name" value="Winged helix-like DNA-binding domain superfamily/Winged helix DNA-binding domain"/>
    <property type="match status" value="1"/>
</dbReference>
<accession>A0A9D0ZR53</accession>
<dbReference type="Pfam" id="PF02237">
    <property type="entry name" value="BPL_C"/>
    <property type="match status" value="1"/>
</dbReference>
<keyword evidence="5" id="KW-0678">Repressor</keyword>
<dbReference type="PANTHER" id="PTHR12835">
    <property type="entry name" value="BIOTIN PROTEIN LIGASE"/>
    <property type="match status" value="1"/>
</dbReference>
<evidence type="ECO:0000256" key="5">
    <source>
        <dbReference type="HAMAP-Rule" id="MF_00978"/>
    </source>
</evidence>
<dbReference type="EMBL" id="DVFZ01000117">
    <property type="protein sequence ID" value="HIQ83924.1"/>
    <property type="molecule type" value="Genomic_DNA"/>
</dbReference>
<dbReference type="SUPFAM" id="SSF46785">
    <property type="entry name" value="Winged helix' DNA-binding domain"/>
    <property type="match status" value="1"/>
</dbReference>
<gene>
    <name evidence="5" type="primary">birA</name>
    <name evidence="7" type="ORF">IAA52_12600</name>
</gene>
<dbReference type="GO" id="GO:0009249">
    <property type="term" value="P:protein lipoylation"/>
    <property type="evidence" value="ECO:0007669"/>
    <property type="project" value="UniProtKB-ARBA"/>
</dbReference>
<keyword evidence="3 5" id="KW-0067">ATP-binding</keyword>
<dbReference type="InterPro" id="IPR036388">
    <property type="entry name" value="WH-like_DNA-bd_sf"/>
</dbReference>
<dbReference type="InterPro" id="IPR004143">
    <property type="entry name" value="BPL_LPL_catalytic"/>
</dbReference>
<evidence type="ECO:0000256" key="4">
    <source>
        <dbReference type="ARBA" id="ARBA00023267"/>
    </source>
</evidence>
<dbReference type="InterPro" id="IPR036390">
    <property type="entry name" value="WH_DNA-bd_sf"/>
</dbReference>
<dbReference type="InterPro" id="IPR008988">
    <property type="entry name" value="Transcriptional_repressor_C"/>
</dbReference>
<dbReference type="CDD" id="cd16442">
    <property type="entry name" value="BPL"/>
    <property type="match status" value="1"/>
</dbReference>
<comment type="similarity">
    <text evidence="5">Belongs to the biotin--protein ligase family.</text>
</comment>
<dbReference type="Proteomes" id="UP000824260">
    <property type="component" value="Unassembled WGS sequence"/>
</dbReference>
<dbReference type="InterPro" id="IPR004408">
    <property type="entry name" value="Biotin_CoA_COase_ligase"/>
</dbReference>
<protein>
    <recommendedName>
        <fullName evidence="5">Bifunctional ligase/repressor BirA</fullName>
    </recommendedName>
    <alternativeName>
        <fullName evidence="5">Biotin--[acetyl-CoA-carboxylase] ligase</fullName>
        <ecNumber evidence="5">6.3.4.15</ecNumber>
    </alternativeName>
    <alternativeName>
        <fullName evidence="5">Biotin--protein ligase</fullName>
    </alternativeName>
    <alternativeName>
        <fullName evidence="5">Biotin-[acetyl-CoA carboxylase] synthetase</fullName>
    </alternativeName>
</protein>
<sequence length="323" mass="35031">MALREELLAELEKRRGEDISGQALAERFGVTRSAVWKAINALRAEGFAILSTPNRGYRLRAGDDRLSEAGVRAALGAEYDELAVRVYRTLDSTNQEAQRLLSSGENCPLLILSEEQSAGRGRRGRSFYSPAGEGLYMTLALRPRVALSEAALLTAAAAVSVSQAVEALCGCTCQIKWVNDVYLDGKKLCGILTEASGSFEMDALSSVCVGIGVNVHTRAFPEEFAARAASLYPLPVSRNRLAAEIAVRVLDFAADLPARRFLAEYRARSLALGHEVAFVKNGEEKRAWAVNINENGALVVRYADGREETLNAGEVRLIVEAQP</sequence>
<keyword evidence="5" id="KW-0804">Transcription</keyword>
<dbReference type="Gene3D" id="2.30.30.100">
    <property type="match status" value="1"/>
</dbReference>
<dbReference type="SUPFAM" id="SSF55681">
    <property type="entry name" value="Class II aaRS and biotin synthetases"/>
    <property type="match status" value="1"/>
</dbReference>
<evidence type="ECO:0000256" key="2">
    <source>
        <dbReference type="ARBA" id="ARBA00022741"/>
    </source>
</evidence>
<evidence type="ECO:0000259" key="6">
    <source>
        <dbReference type="PROSITE" id="PS51733"/>
    </source>
</evidence>
<comment type="caution">
    <text evidence="7">The sequence shown here is derived from an EMBL/GenBank/DDBJ whole genome shotgun (WGS) entry which is preliminary data.</text>
</comment>
<dbReference type="NCBIfam" id="TIGR00121">
    <property type="entry name" value="birA_ligase"/>
    <property type="match status" value="1"/>
</dbReference>
<feature type="binding site" evidence="5">
    <location>
        <position position="187"/>
    </location>
    <ligand>
        <name>biotin</name>
        <dbReference type="ChEBI" id="CHEBI:57586"/>
    </ligand>
</feature>
<feature type="DNA-binding region" description="H-T-H motif" evidence="5">
    <location>
        <begin position="21"/>
        <end position="40"/>
    </location>
</feature>
<dbReference type="Pfam" id="PF08279">
    <property type="entry name" value="HTH_11"/>
    <property type="match status" value="1"/>
</dbReference>
<feature type="binding site" evidence="5">
    <location>
        <position position="116"/>
    </location>
    <ligand>
        <name>biotin</name>
        <dbReference type="ChEBI" id="CHEBI:57586"/>
    </ligand>
</feature>
<keyword evidence="1 5" id="KW-0436">Ligase</keyword>
<proteinExistence type="inferred from homology"/>
<dbReference type="InterPro" id="IPR030855">
    <property type="entry name" value="Bifunct_BirA"/>
</dbReference>
<dbReference type="InterPro" id="IPR003142">
    <property type="entry name" value="BPL_C"/>
</dbReference>
<evidence type="ECO:0000313" key="7">
    <source>
        <dbReference type="EMBL" id="HIQ83924.1"/>
    </source>
</evidence>
<dbReference type="GO" id="GO:0004077">
    <property type="term" value="F:biotin--[biotin carboxyl-carrier protein] ligase activity"/>
    <property type="evidence" value="ECO:0007669"/>
    <property type="project" value="UniProtKB-UniRule"/>
</dbReference>
<feature type="binding site" evidence="5">
    <location>
        <begin position="92"/>
        <end position="94"/>
    </location>
    <ligand>
        <name>biotin</name>
        <dbReference type="ChEBI" id="CHEBI:57586"/>
    </ligand>
</feature>
<evidence type="ECO:0000256" key="3">
    <source>
        <dbReference type="ARBA" id="ARBA00022840"/>
    </source>
</evidence>
<dbReference type="EC" id="6.3.4.15" evidence="5"/>
<dbReference type="InterPro" id="IPR045864">
    <property type="entry name" value="aa-tRNA-synth_II/BPL/LPL"/>
</dbReference>
<dbReference type="GO" id="GO:0006355">
    <property type="term" value="P:regulation of DNA-templated transcription"/>
    <property type="evidence" value="ECO:0007669"/>
    <property type="project" value="UniProtKB-UniRule"/>
</dbReference>
<dbReference type="Pfam" id="PF03099">
    <property type="entry name" value="BPL_LplA_LipB"/>
    <property type="match status" value="1"/>
</dbReference>
<keyword evidence="4 5" id="KW-0092">Biotin</keyword>
<dbReference type="AlphaFoldDB" id="A0A9D0ZR53"/>
<dbReference type="GO" id="GO:0005524">
    <property type="term" value="F:ATP binding"/>
    <property type="evidence" value="ECO:0007669"/>
    <property type="project" value="UniProtKB-UniRule"/>
</dbReference>
<feature type="domain" description="BPL/LPL catalytic" evidence="6">
    <location>
        <begin position="68"/>
        <end position="257"/>
    </location>
</feature>
<feature type="binding site" evidence="5">
    <location>
        <begin position="120"/>
        <end position="122"/>
    </location>
    <ligand>
        <name>biotin</name>
        <dbReference type="ChEBI" id="CHEBI:57586"/>
    </ligand>
</feature>
<comment type="catalytic activity">
    <reaction evidence="5">
        <text>biotin + L-lysyl-[protein] + ATP = N(6)-biotinyl-L-lysyl-[protein] + AMP + diphosphate + H(+)</text>
        <dbReference type="Rhea" id="RHEA:11756"/>
        <dbReference type="Rhea" id="RHEA-COMP:9752"/>
        <dbReference type="Rhea" id="RHEA-COMP:10505"/>
        <dbReference type="ChEBI" id="CHEBI:15378"/>
        <dbReference type="ChEBI" id="CHEBI:29969"/>
        <dbReference type="ChEBI" id="CHEBI:30616"/>
        <dbReference type="ChEBI" id="CHEBI:33019"/>
        <dbReference type="ChEBI" id="CHEBI:57586"/>
        <dbReference type="ChEBI" id="CHEBI:83144"/>
        <dbReference type="ChEBI" id="CHEBI:456215"/>
        <dbReference type="EC" id="6.3.4.15"/>
    </reaction>
</comment>
<dbReference type="GO" id="GO:0016740">
    <property type="term" value="F:transferase activity"/>
    <property type="evidence" value="ECO:0007669"/>
    <property type="project" value="UniProtKB-ARBA"/>
</dbReference>
<evidence type="ECO:0000313" key="8">
    <source>
        <dbReference type="Proteomes" id="UP000824260"/>
    </source>
</evidence>
<dbReference type="HAMAP" id="MF_00978">
    <property type="entry name" value="Bifunct_BirA"/>
    <property type="match status" value="1"/>
</dbReference>
<dbReference type="InterPro" id="IPR013196">
    <property type="entry name" value="HTH_11"/>
</dbReference>
<evidence type="ECO:0000256" key="1">
    <source>
        <dbReference type="ARBA" id="ARBA00022598"/>
    </source>
</evidence>
<dbReference type="PANTHER" id="PTHR12835:SF5">
    <property type="entry name" value="BIOTIN--PROTEIN LIGASE"/>
    <property type="match status" value="1"/>
</dbReference>
<dbReference type="GO" id="GO:0005737">
    <property type="term" value="C:cytoplasm"/>
    <property type="evidence" value="ECO:0007669"/>
    <property type="project" value="TreeGrafter"/>
</dbReference>
<keyword evidence="5" id="KW-0805">Transcription regulation</keyword>
<dbReference type="Gene3D" id="3.30.930.10">
    <property type="entry name" value="Bira Bifunctional Protein, Domain 2"/>
    <property type="match status" value="1"/>
</dbReference>
<name>A0A9D0ZR53_9FIRM</name>
<organism evidence="7 8">
    <name type="scientific">Candidatus Pullichristensenella stercorigallinarum</name>
    <dbReference type="NCBI Taxonomy" id="2840909"/>
    <lineage>
        <taxon>Bacteria</taxon>
        <taxon>Bacillati</taxon>
        <taxon>Bacillota</taxon>
        <taxon>Clostridia</taxon>
        <taxon>Candidatus Pullichristensenella</taxon>
    </lineage>
</organism>
<dbReference type="PROSITE" id="PS51733">
    <property type="entry name" value="BPL_LPL_CATALYTIC"/>
    <property type="match status" value="1"/>
</dbReference>
<dbReference type="GO" id="GO:0003677">
    <property type="term" value="F:DNA binding"/>
    <property type="evidence" value="ECO:0007669"/>
    <property type="project" value="UniProtKB-UniRule"/>
</dbReference>
<comment type="function">
    <text evidence="5">Acts both as a biotin--[acetyl-CoA-carboxylase] ligase and a repressor.</text>
</comment>
<keyword evidence="2 5" id="KW-0547">Nucleotide-binding</keyword>
<keyword evidence="5" id="KW-0238">DNA-binding</keyword>
<reference evidence="7" key="2">
    <citation type="journal article" date="2021" name="PeerJ">
        <title>Extensive microbial diversity within the chicken gut microbiome revealed by metagenomics and culture.</title>
        <authorList>
            <person name="Gilroy R."/>
            <person name="Ravi A."/>
            <person name="Getino M."/>
            <person name="Pursley I."/>
            <person name="Horton D.L."/>
            <person name="Alikhan N.F."/>
            <person name="Baker D."/>
            <person name="Gharbi K."/>
            <person name="Hall N."/>
            <person name="Watson M."/>
            <person name="Adriaenssens E.M."/>
            <person name="Foster-Nyarko E."/>
            <person name="Jarju S."/>
            <person name="Secka A."/>
            <person name="Antonio M."/>
            <person name="Oren A."/>
            <person name="Chaudhuri R.R."/>
            <person name="La Ragione R."/>
            <person name="Hildebrand F."/>
            <person name="Pallen M.J."/>
        </authorList>
    </citation>
    <scope>NUCLEOTIDE SEQUENCE</scope>
    <source>
        <strain evidence="7">ChiSjej6B24-2974</strain>
    </source>
</reference>
<reference evidence="7" key="1">
    <citation type="submission" date="2020-10" db="EMBL/GenBank/DDBJ databases">
        <authorList>
            <person name="Gilroy R."/>
        </authorList>
    </citation>
    <scope>NUCLEOTIDE SEQUENCE</scope>
    <source>
        <strain evidence="7">ChiSjej6B24-2974</strain>
    </source>
</reference>